<evidence type="ECO:0000256" key="1">
    <source>
        <dbReference type="SAM" id="MobiDB-lite"/>
    </source>
</evidence>
<organism evidence="2 3">
    <name type="scientific">Vigna mungo</name>
    <name type="common">Black gram</name>
    <name type="synonym">Phaseolus mungo</name>
    <dbReference type="NCBI Taxonomy" id="3915"/>
    <lineage>
        <taxon>Eukaryota</taxon>
        <taxon>Viridiplantae</taxon>
        <taxon>Streptophyta</taxon>
        <taxon>Embryophyta</taxon>
        <taxon>Tracheophyta</taxon>
        <taxon>Spermatophyta</taxon>
        <taxon>Magnoliopsida</taxon>
        <taxon>eudicotyledons</taxon>
        <taxon>Gunneridae</taxon>
        <taxon>Pentapetalae</taxon>
        <taxon>rosids</taxon>
        <taxon>fabids</taxon>
        <taxon>Fabales</taxon>
        <taxon>Fabaceae</taxon>
        <taxon>Papilionoideae</taxon>
        <taxon>50 kb inversion clade</taxon>
        <taxon>NPAAA clade</taxon>
        <taxon>indigoferoid/millettioid clade</taxon>
        <taxon>Phaseoleae</taxon>
        <taxon>Vigna</taxon>
    </lineage>
</organism>
<dbReference type="AlphaFoldDB" id="A0AAQ3RDR4"/>
<evidence type="ECO:0000313" key="2">
    <source>
        <dbReference type="EMBL" id="WVY89187.1"/>
    </source>
</evidence>
<protein>
    <submittedName>
        <fullName evidence="2">Uncharacterized protein</fullName>
    </submittedName>
</protein>
<sequence length="128" mass="13654">MTLSPNNCFGSFAAPSSTLDATSVVDGSGSLPCTCKNTLNSSLFLITGCAANRRRYFSSATLRCSTNSCFCITWLSTTLLSGRGGIKNPRYASANRSERVTTSRNLRRTPNSAPEAPNSGMFVIVVIK</sequence>
<keyword evidence="3" id="KW-1185">Reference proteome</keyword>
<dbReference type="EMBL" id="CP144690">
    <property type="protein sequence ID" value="WVY89187.1"/>
    <property type="molecule type" value="Genomic_DNA"/>
</dbReference>
<name>A0AAQ3RDR4_VIGMU</name>
<feature type="compositionally biased region" description="Polar residues" evidence="1">
    <location>
        <begin position="102"/>
        <end position="112"/>
    </location>
</feature>
<accession>A0AAQ3RDR4</accession>
<feature type="region of interest" description="Disordered" evidence="1">
    <location>
        <begin position="91"/>
        <end position="115"/>
    </location>
</feature>
<gene>
    <name evidence="2" type="ORF">V8G54_034701</name>
</gene>
<proteinExistence type="predicted"/>
<dbReference type="Proteomes" id="UP001374535">
    <property type="component" value="Chromosome 11"/>
</dbReference>
<reference evidence="2 3" key="1">
    <citation type="journal article" date="2023" name="Life. Sci Alliance">
        <title>Evolutionary insights into 3D genome organization and epigenetic landscape of Vigna mungo.</title>
        <authorList>
            <person name="Junaid A."/>
            <person name="Singh B."/>
            <person name="Bhatia S."/>
        </authorList>
    </citation>
    <scope>NUCLEOTIDE SEQUENCE [LARGE SCALE GENOMIC DNA]</scope>
    <source>
        <strain evidence="2">Urdbean</strain>
    </source>
</reference>
<evidence type="ECO:0000313" key="3">
    <source>
        <dbReference type="Proteomes" id="UP001374535"/>
    </source>
</evidence>